<protein>
    <submittedName>
        <fullName evidence="2">Uncharacterized protein</fullName>
    </submittedName>
</protein>
<dbReference type="Ensembl" id="ENSOMYT00000161119.1">
    <property type="protein sequence ID" value="ENSOMYP00000131896.1"/>
    <property type="gene ID" value="ENSOMYG00000065735.1"/>
</dbReference>
<proteinExistence type="predicted"/>
<sequence length="158" mass="17311">LTVWAPLQVQGQTGGQGAGALTAWLGPESQPVRRRGGRGRRQRLEIQHQPSAPPSELKPVQSLPSKAPKPVSLKEVADIVVRCLDPFYTQGKLAIKYLVLHLSLFQIVKFFSGVKRCESEADWKHLKGPHSTETAEHRGMGGGGTMNRKVEEDNNLGV</sequence>
<reference evidence="2" key="3">
    <citation type="submission" date="2025-09" db="UniProtKB">
        <authorList>
            <consortium name="Ensembl"/>
        </authorList>
    </citation>
    <scope>IDENTIFICATION</scope>
</reference>
<accession>A0A8K9XFP0</accession>
<organism evidence="2 3">
    <name type="scientific">Oncorhynchus mykiss</name>
    <name type="common">Rainbow trout</name>
    <name type="synonym">Salmo gairdneri</name>
    <dbReference type="NCBI Taxonomy" id="8022"/>
    <lineage>
        <taxon>Eukaryota</taxon>
        <taxon>Metazoa</taxon>
        <taxon>Chordata</taxon>
        <taxon>Craniata</taxon>
        <taxon>Vertebrata</taxon>
        <taxon>Euteleostomi</taxon>
        <taxon>Actinopterygii</taxon>
        <taxon>Neopterygii</taxon>
        <taxon>Teleostei</taxon>
        <taxon>Protacanthopterygii</taxon>
        <taxon>Salmoniformes</taxon>
        <taxon>Salmonidae</taxon>
        <taxon>Salmoninae</taxon>
        <taxon>Oncorhynchus</taxon>
    </lineage>
</organism>
<reference evidence="2" key="2">
    <citation type="submission" date="2025-08" db="UniProtKB">
        <authorList>
            <consortium name="Ensembl"/>
        </authorList>
    </citation>
    <scope>IDENTIFICATION</scope>
</reference>
<dbReference type="GeneTree" id="ENSGT01000000220600"/>
<feature type="compositionally biased region" description="Basic residues" evidence="1">
    <location>
        <begin position="32"/>
        <end position="41"/>
    </location>
</feature>
<dbReference type="AlphaFoldDB" id="A0A8K9XFP0"/>
<dbReference type="Proteomes" id="UP000694395">
    <property type="component" value="Chromosome 12"/>
</dbReference>
<evidence type="ECO:0000313" key="2">
    <source>
        <dbReference type="Ensembl" id="ENSOMYP00000131896.1"/>
    </source>
</evidence>
<feature type="region of interest" description="Disordered" evidence="1">
    <location>
        <begin position="28"/>
        <end position="70"/>
    </location>
</feature>
<keyword evidence="3" id="KW-1185">Reference proteome</keyword>
<feature type="region of interest" description="Disordered" evidence="1">
    <location>
        <begin position="128"/>
        <end position="158"/>
    </location>
</feature>
<evidence type="ECO:0000256" key="1">
    <source>
        <dbReference type="SAM" id="MobiDB-lite"/>
    </source>
</evidence>
<reference evidence="2" key="1">
    <citation type="submission" date="2020-07" db="EMBL/GenBank/DDBJ databases">
        <title>A long reads based de novo assembly of the rainbow trout Arlee double haploid line genome.</title>
        <authorList>
            <person name="Gao G."/>
            <person name="Palti Y."/>
        </authorList>
    </citation>
    <scope>NUCLEOTIDE SEQUENCE [LARGE SCALE GENOMIC DNA]</scope>
</reference>
<evidence type="ECO:0000313" key="3">
    <source>
        <dbReference type="Proteomes" id="UP000694395"/>
    </source>
</evidence>
<name>A0A8K9XFP0_ONCMY</name>